<dbReference type="Proteomes" id="UP000095282">
    <property type="component" value="Unplaced"/>
</dbReference>
<dbReference type="GO" id="GO:0000139">
    <property type="term" value="C:Golgi membrane"/>
    <property type="evidence" value="ECO:0007669"/>
    <property type="project" value="UniProtKB-SubCell"/>
</dbReference>
<comment type="subcellular location">
    <subcellularLocation>
        <location evidence="1">Golgi apparatus membrane</location>
        <topology evidence="1">Peripheral membrane protein</topology>
    </subcellularLocation>
</comment>
<organism evidence="8 9">
    <name type="scientific">Caenorhabditis tropicalis</name>
    <dbReference type="NCBI Taxonomy" id="1561998"/>
    <lineage>
        <taxon>Eukaryota</taxon>
        <taxon>Metazoa</taxon>
        <taxon>Ecdysozoa</taxon>
        <taxon>Nematoda</taxon>
        <taxon>Chromadorea</taxon>
        <taxon>Rhabditida</taxon>
        <taxon>Rhabditina</taxon>
        <taxon>Rhabditomorpha</taxon>
        <taxon>Rhabditoidea</taxon>
        <taxon>Rhabditidae</taxon>
        <taxon>Peloderinae</taxon>
        <taxon>Caenorhabditis</taxon>
    </lineage>
</organism>
<comment type="similarity">
    <text evidence="2">Belongs to the COG1 family.</text>
</comment>
<evidence type="ECO:0000313" key="9">
    <source>
        <dbReference type="WBParaSite" id="Csp11.Scaffold627.g6823.t1"/>
    </source>
</evidence>
<keyword evidence="7" id="KW-0472">Membrane</keyword>
<sequence length="382" mass="43296">MTNLIVATRSELEEQNISTLIDVSRPDWATNQLAAIALLQGKDIEQLLDLYLEKRYDYILRLIEDSATILNIVDEMKKTLHIVEELFVHGELIHAIHSVCNGQYKCELIREMCADQAFAFEKTIYEDMDRVWRQMREKLSGRGSGTLPSQLVVEKCSAWIDRTSTLTHKLVSEVCEYFDSLDQIVDLLQAITLSLKQDWPKIGSCRVVYDKLLQTAVVDKAKILLTEMIAFIEISAKKRFESTNDGPPTAIFDDRTYRPDSNSHIGISTQLYKCVKTLWESLEKVNEKCCQFEAICAPMADMATASAMKETMATSVLELLLRLCELHSDKSNGSARFLARARLALALVHSESTLISTLLDKDSNRITSLNQRLHSIIEKNLG</sequence>
<evidence type="ECO:0000256" key="4">
    <source>
        <dbReference type="ARBA" id="ARBA00022448"/>
    </source>
</evidence>
<protein>
    <recommendedName>
        <fullName evidence="3">Conserved oligomeric Golgi complex subunit 1</fullName>
    </recommendedName>
</protein>
<evidence type="ECO:0000313" key="8">
    <source>
        <dbReference type="Proteomes" id="UP000095282"/>
    </source>
</evidence>
<evidence type="ECO:0000256" key="7">
    <source>
        <dbReference type="ARBA" id="ARBA00023136"/>
    </source>
</evidence>
<dbReference type="GO" id="GO:0017119">
    <property type="term" value="C:Golgi transport complex"/>
    <property type="evidence" value="ECO:0007669"/>
    <property type="project" value="InterPro"/>
</dbReference>
<dbReference type="PANTHER" id="PTHR31658">
    <property type="entry name" value="CONSERVED OLIGOMERIC GOLGI COMPLEX SUBUNIT 1"/>
    <property type="match status" value="1"/>
</dbReference>
<keyword evidence="6" id="KW-0333">Golgi apparatus</keyword>
<dbReference type="GO" id="GO:0006891">
    <property type="term" value="P:intra-Golgi vesicle-mediated transport"/>
    <property type="evidence" value="ECO:0007669"/>
    <property type="project" value="InterPro"/>
</dbReference>
<dbReference type="STRING" id="1561998.A0A1I7TKK2"/>
<dbReference type="PANTHER" id="PTHR31658:SF0">
    <property type="entry name" value="CONSERVED OLIGOMERIC GOLGI COMPLEX SUBUNIT 1"/>
    <property type="match status" value="1"/>
</dbReference>
<evidence type="ECO:0000256" key="5">
    <source>
        <dbReference type="ARBA" id="ARBA00022927"/>
    </source>
</evidence>
<keyword evidence="4" id="KW-0813">Transport</keyword>
<dbReference type="WBParaSite" id="Csp11.Scaffold627.g6823.t1">
    <property type="protein sequence ID" value="Csp11.Scaffold627.g6823.t1"/>
    <property type="gene ID" value="Csp11.Scaffold627.g6823"/>
</dbReference>
<dbReference type="AlphaFoldDB" id="A0A1I7TKK2"/>
<dbReference type="InterPro" id="IPR033370">
    <property type="entry name" value="COG1"/>
</dbReference>
<evidence type="ECO:0000256" key="3">
    <source>
        <dbReference type="ARBA" id="ARBA00020978"/>
    </source>
</evidence>
<evidence type="ECO:0000256" key="2">
    <source>
        <dbReference type="ARBA" id="ARBA00006653"/>
    </source>
</evidence>
<keyword evidence="8" id="KW-1185">Reference proteome</keyword>
<evidence type="ECO:0000256" key="1">
    <source>
        <dbReference type="ARBA" id="ARBA00004395"/>
    </source>
</evidence>
<accession>A0A1I7TKK2</accession>
<evidence type="ECO:0000256" key="6">
    <source>
        <dbReference type="ARBA" id="ARBA00023034"/>
    </source>
</evidence>
<reference evidence="9" key="1">
    <citation type="submission" date="2016-11" db="UniProtKB">
        <authorList>
            <consortium name="WormBaseParasite"/>
        </authorList>
    </citation>
    <scope>IDENTIFICATION</scope>
</reference>
<keyword evidence="5" id="KW-0653">Protein transport</keyword>
<dbReference type="GO" id="GO:0015031">
    <property type="term" value="P:protein transport"/>
    <property type="evidence" value="ECO:0007669"/>
    <property type="project" value="UniProtKB-KW"/>
</dbReference>
<proteinExistence type="inferred from homology"/>
<name>A0A1I7TKK2_9PELO</name>
<dbReference type="eggNOG" id="KOG2033">
    <property type="taxonomic scope" value="Eukaryota"/>
</dbReference>